<evidence type="ECO:0000313" key="3">
    <source>
        <dbReference type="Proteomes" id="UP001153069"/>
    </source>
</evidence>
<protein>
    <submittedName>
        <fullName evidence="2">Uncharacterized protein</fullName>
    </submittedName>
</protein>
<accession>A0A9N8HIV4</accession>
<proteinExistence type="predicted"/>
<reference evidence="2" key="1">
    <citation type="submission" date="2020-06" db="EMBL/GenBank/DDBJ databases">
        <authorList>
            <consortium name="Plant Systems Biology data submission"/>
        </authorList>
    </citation>
    <scope>NUCLEOTIDE SEQUENCE</scope>
    <source>
        <strain evidence="2">D6</strain>
    </source>
</reference>
<dbReference type="Proteomes" id="UP001153069">
    <property type="component" value="Unassembled WGS sequence"/>
</dbReference>
<gene>
    <name evidence="2" type="ORF">SEMRO_812_G205990.1</name>
</gene>
<organism evidence="2 3">
    <name type="scientific">Seminavis robusta</name>
    <dbReference type="NCBI Taxonomy" id="568900"/>
    <lineage>
        <taxon>Eukaryota</taxon>
        <taxon>Sar</taxon>
        <taxon>Stramenopiles</taxon>
        <taxon>Ochrophyta</taxon>
        <taxon>Bacillariophyta</taxon>
        <taxon>Bacillariophyceae</taxon>
        <taxon>Bacillariophycidae</taxon>
        <taxon>Naviculales</taxon>
        <taxon>Naviculaceae</taxon>
        <taxon>Seminavis</taxon>
    </lineage>
</organism>
<feature type="compositionally biased region" description="Basic and acidic residues" evidence="1">
    <location>
        <begin position="87"/>
        <end position="98"/>
    </location>
</feature>
<comment type="caution">
    <text evidence="2">The sequence shown here is derived from an EMBL/GenBank/DDBJ whole genome shotgun (WGS) entry which is preliminary data.</text>
</comment>
<dbReference type="AlphaFoldDB" id="A0A9N8HIV4"/>
<sequence length="202" mass="22590">MLSSDPSTSPMATFMKQLFQDSQIDPIRVKLAQDPAVRTTKKRRKAPVKQCSASCSRWVSIPSRKSLGLDDDEEEQLPSPVTSAIDMMRRGRERRWRDAPSSSSSSSPPPPAPLLRRCMSDMDAGVLSRSPKKCAFEHGPRLPVRRSSSQSDIQQMRSRLDLSLRLQRDQEERDSRRPAPKFDSPTLPKRTFSGGPGGLSLV</sequence>
<dbReference type="EMBL" id="CAICTM010000811">
    <property type="protein sequence ID" value="CAB9516863.1"/>
    <property type="molecule type" value="Genomic_DNA"/>
</dbReference>
<evidence type="ECO:0000256" key="1">
    <source>
        <dbReference type="SAM" id="MobiDB-lite"/>
    </source>
</evidence>
<feature type="compositionally biased region" description="Basic and acidic residues" evidence="1">
    <location>
        <begin position="158"/>
        <end position="177"/>
    </location>
</feature>
<keyword evidence="3" id="KW-1185">Reference proteome</keyword>
<feature type="region of interest" description="Disordered" evidence="1">
    <location>
        <begin position="64"/>
        <end position="202"/>
    </location>
</feature>
<evidence type="ECO:0000313" key="2">
    <source>
        <dbReference type="EMBL" id="CAB9516863.1"/>
    </source>
</evidence>
<name>A0A9N8HIV4_9STRA</name>